<protein>
    <submittedName>
        <fullName evidence="1">Uncharacterized protein</fullName>
    </submittedName>
</protein>
<evidence type="ECO:0000313" key="2">
    <source>
        <dbReference type="Proteomes" id="UP000016944"/>
    </source>
</evidence>
<dbReference type="KEGG" id="rir:BN877_II0491"/>
<evidence type="ECO:0000313" key="1">
    <source>
        <dbReference type="EMBL" id="CDI10291.1"/>
    </source>
</evidence>
<dbReference type="EMBL" id="HG518323">
    <property type="protein sequence ID" value="CDI10291.1"/>
    <property type="molecule type" value="Genomic_DNA"/>
</dbReference>
<dbReference type="HOGENOM" id="CLU_2938617_0_0_5"/>
<sequence length="60" mass="6597">MRRAGSSRQGWPREVNLAVHDPVVMDGAARAFKGSPRDQFQLATRLIRFCFLAGGGDDAH</sequence>
<dbReference type="AlphaFoldDB" id="U4Q955"/>
<proteinExistence type="predicted"/>
<gene>
    <name evidence="1" type="ORF">BN877_II0491</name>
</gene>
<reference evidence="1 2" key="1">
    <citation type="journal article" date="2013" name="Genome Announc.">
        <title>Complete Genome Sequence of the Sesbania Symbiont and Rice Growth-Promoting Endophyte Rhizobium sp. Strain IRBG74.</title>
        <authorList>
            <person name="Crook M.B."/>
            <person name="Mitra S."/>
            <person name="Ane J.M."/>
            <person name="Sadowsky M.J."/>
            <person name="Gyaneshwar P."/>
        </authorList>
    </citation>
    <scope>NUCLEOTIDE SEQUENCE [LARGE SCALE GENOMIC DNA]</scope>
    <source>
        <strain evidence="1 2">IRBG74</strain>
    </source>
</reference>
<dbReference type="Proteomes" id="UP000016944">
    <property type="component" value="Chromosome II"/>
</dbReference>
<accession>U4Q955</accession>
<organism evidence="1 2">
    <name type="scientific">Agrobacterium pusense</name>
    <dbReference type="NCBI Taxonomy" id="648995"/>
    <lineage>
        <taxon>Bacteria</taxon>
        <taxon>Pseudomonadati</taxon>
        <taxon>Pseudomonadota</taxon>
        <taxon>Alphaproteobacteria</taxon>
        <taxon>Hyphomicrobiales</taxon>
        <taxon>Rhizobiaceae</taxon>
        <taxon>Rhizobium/Agrobacterium group</taxon>
        <taxon>Agrobacterium</taxon>
    </lineage>
</organism>
<name>U4Q955_9HYPH</name>